<dbReference type="HOGENOM" id="CLU_3067718_0_0_6"/>
<accession>D3V4U8</accession>
<evidence type="ECO:0000313" key="2">
    <source>
        <dbReference type="Proteomes" id="UP000002045"/>
    </source>
</evidence>
<evidence type="ECO:0000313" key="1">
    <source>
        <dbReference type="EMBL" id="CBJ82677.1"/>
    </source>
</evidence>
<dbReference type="EMBL" id="FN667741">
    <property type="protein sequence ID" value="CBJ82677.1"/>
    <property type="molecule type" value="Genomic_DNA"/>
</dbReference>
<dbReference type="KEGG" id="xbo:XBJ1_3559"/>
<protein>
    <submittedName>
        <fullName evidence="1">Uncharacterized protein</fullName>
    </submittedName>
</protein>
<name>D3V4U8_XENBS</name>
<sequence length="53" mass="6049">MLLIPELAIGVYLLVPDLLLTIEADKQLQWYSKDILNAAVNISTLFRQYFSGH</sequence>
<proteinExistence type="predicted"/>
<dbReference type="Proteomes" id="UP000002045">
    <property type="component" value="Chromosome"/>
</dbReference>
<organism evidence="1 2">
    <name type="scientific">Xenorhabdus bovienii (strain SS-2004)</name>
    <name type="common">Xenorhabdus nematophila subsp. bovienii</name>
    <dbReference type="NCBI Taxonomy" id="406818"/>
    <lineage>
        <taxon>Bacteria</taxon>
        <taxon>Pseudomonadati</taxon>
        <taxon>Pseudomonadota</taxon>
        <taxon>Gammaproteobacteria</taxon>
        <taxon>Enterobacterales</taxon>
        <taxon>Morganellaceae</taxon>
        <taxon>Xenorhabdus</taxon>
    </lineage>
</organism>
<dbReference type="AlphaFoldDB" id="D3V4U8"/>
<reference evidence="1" key="1">
    <citation type="journal article" date="2011" name="PLoS ONE">
        <title>The entomopathogenic bacterial endosymbionts xenorhabdus and photorhabdus: convergent lifestyles from divergent genomes.</title>
        <authorList>
            <person name="Chaston J.M."/>
            <person name="Suen G."/>
            <person name="Tucker S.L."/>
            <person name="Andersen A.W."/>
            <person name="Bhasin A."/>
            <person name="Bode E."/>
            <person name="Bode H.B."/>
            <person name="Brachmann A.O."/>
            <person name="Cowles C.E."/>
            <person name="Cowles K.N."/>
            <person name="Darby C."/>
            <person name="de Leon L."/>
            <person name="Drace K."/>
            <person name="Du Z."/>
            <person name="Givaudan A."/>
            <person name="Herbert Tran E.E."/>
            <person name="Jewell K.A."/>
            <person name="Knack J.J."/>
            <person name="Krasomil-Osterfeld K.C."/>
            <person name="Kukor R."/>
            <person name="Lanois A."/>
            <person name="Latreille P."/>
            <person name="Leimgruber N.K."/>
            <person name="Lipke C.M."/>
            <person name="Liu R."/>
            <person name="Lu X."/>
            <person name="Martens E.C."/>
            <person name="Marri P.R."/>
            <person name="Medigue C."/>
            <person name="Menard M.L."/>
            <person name="Miller N.M."/>
            <person name="Morales-Soto N."/>
            <person name="Norton S."/>
            <person name="Ogier J.C."/>
            <person name="Orchard S.S."/>
            <person name="Park D."/>
            <person name="Park Y."/>
            <person name="Qurollo B.A."/>
            <person name="Sugar D.R."/>
            <person name="Richards G.R."/>
            <person name="Rouy Z."/>
            <person name="Slominski B."/>
            <person name="Slominski K."/>
            <person name="Snyder H."/>
            <person name="Tjaden B.C."/>
            <person name="van der Hoeven R."/>
            <person name="Welch R.D."/>
            <person name="Wheeler C."/>
            <person name="Xiang B."/>
            <person name="Barbazuk B."/>
            <person name="Gaudriault S."/>
            <person name="Goodner B."/>
            <person name="Slater S.C."/>
            <person name="Forst S."/>
            <person name="Goldman B.S."/>
            <person name="Goodrich-Blair H."/>
        </authorList>
    </citation>
    <scope>NUCLEOTIDE SEQUENCE [LARGE SCALE GENOMIC DNA]</scope>
    <source>
        <strain evidence="1">SS-2004</strain>
    </source>
</reference>
<gene>
    <name evidence="1" type="ordered locus">XBJ1_3559</name>
</gene>